<feature type="compositionally biased region" description="Low complexity" evidence="3">
    <location>
        <begin position="1132"/>
        <end position="1160"/>
    </location>
</feature>
<evidence type="ECO:0000256" key="2">
    <source>
        <dbReference type="ARBA" id="ARBA00022737"/>
    </source>
</evidence>
<dbReference type="Proteomes" id="UP000683360">
    <property type="component" value="Unassembled WGS sequence"/>
</dbReference>
<feature type="region of interest" description="Disordered" evidence="3">
    <location>
        <begin position="937"/>
        <end position="1041"/>
    </location>
</feature>
<feature type="region of interest" description="Disordered" evidence="3">
    <location>
        <begin position="1132"/>
        <end position="1184"/>
    </location>
</feature>
<dbReference type="OrthoDB" id="1939344at2759"/>
<feature type="compositionally biased region" description="Polar residues" evidence="3">
    <location>
        <begin position="964"/>
        <end position="973"/>
    </location>
</feature>
<accession>A0A8S3SBT1</accession>
<feature type="region of interest" description="Disordered" evidence="3">
    <location>
        <begin position="34"/>
        <end position="57"/>
    </location>
</feature>
<dbReference type="FunFam" id="3.80.10.10:FF:000323">
    <property type="entry name" value="Leucine-rich repeat-containing protein 49 isoform 1"/>
    <property type="match status" value="1"/>
</dbReference>
<dbReference type="SMART" id="SM00365">
    <property type="entry name" value="LRR_SD22"/>
    <property type="match status" value="6"/>
</dbReference>
<keyword evidence="1" id="KW-0433">Leucine-rich repeat</keyword>
<gene>
    <name evidence="4" type="ORF">MEDL_31876</name>
</gene>
<sequence>MYNKPRSRLTLTRETNIHTTNSLASLQIVPTVSSGNSQSSLFSRHTQQFDKSTVQPQDQVIFRPTQILPSDVNMKRYTHQGTPDFALNQFAGSDQKPTEKVPIHYRSNKKQIVPAAALAHDLNAPPDIVQDVEDSGRTSRSSSHLSPNTQKAPAFLPGDRVIFAESPSAPGIPVVYRTPEERSSNPDRLNLDRRKLTVCPILEGEEQLRLLNYQHNMICKIQHLSSLKRLIFLDLYDNQIEEIAGLNALKSLRVLMLGKNRIRRIENLDTLFKLDVLDLHGNQISNIENLNHLTELRVLNLAGNHIVHVDNLSGMDSLAELNLRRNKIKTVVDVDNLPSLQRLFLSFNEISSFEDIACLGESTSLSEISLDGNPIAQEQYYKQIVLRHMQQLKQLDMKRVTDPGTSVSSRRPGLYNPLYHLMSLPGFKSNLASSGSVIPAENILDGSSTDNKNITGNLITPKSSSSHFTPAFQRTHVLSSAGDMSKIGLVDDSDNKGRNSLGKPRFMTVKATNWAVNTTVSSKASSVSNTVVHTTPQRQNFLPNKTGMATKPQTPYTLYRSYTSVEQLNDNSPKPSMKRHTLSLMDPLSTSPMFTLSPVESNDDRVWKFGSEPSVHQTSVSADRPFLEKNLRNGSETSVDQKSVNSSIDSIQNVEKMPRKASRPNSEYSECSESTQSTKTLTETDFINNGSRPISEYSVTSDKTLQPKDGDVPETTGTLSRPLSEYSENSERKMSENVLQGKNVFRYYSDSDLSRTTESKMAQEQNISSLISDSKNLLEKTYDREKQEKFMPFWKVIDNKIVRVTCNEEEFEKMKLDRSTARNMEVNRSTVKPEFNFNGTNGDTKLENILKTSLDAKIEVSNEMANLLNDSGPKSLDKKVQLNQKVEKSEKDIVLEKETTSLSTDKYDISITRNFYQKSYGIDQVTMIIPKSAEAVENPKSNDTVKIPKSAAEETKKSKEFENMHQSLGTQKNKGQRIDTNQEENQASGELHSVKINNLQSSADSRQSQKAPPLKPLKTSESFPNLRTADLGSSGNMNEKTLPELSTKSVRKLKEDQSKHLLVKEPLIAESLAKKPDKLTIFKEPPLQIQSKTTMATIHETENATSQTMSVQGVQQKTGLSKSVSAPSLSAVALSDNTTESTSTSSTSLDLSLGMSSLGSPITLGSTESIPSTPSQPTRKNSGTTMGLSVVKQSFKATPLMLTCSAVFPVVVSPVREEERRIALVMARKDDEKKKDINKTQVLKEKKRLAINNARRQWEVMQGNMINKSGKLSRTPDLYANHVGSIPNAELVSPDGADENMEVESINRTIMHGPAHFCKKVALVTSVYAVDNVFPTPCVDSARRIPGPLMSIFGELERKSRLRQSQSDEDLSQGDNRTATDLSNLADLEGDTLTLYGTQSLEALDRNWGMQAAGAVTHIIFKFIDFEDIAKQLYKVRTKFPGVQTLTFSATNIRSYQQINALSSVRRFDNLIVENEGNPITKFTLWRSYVVFRLAHFALKKINDMEVTAGDIVNAEKLYGPVSHITTSQLPQSRLLSLVGEARRKQVLSITEDKSKKLLEGKLDKSQNEFVGRAGLTHQPVEAVNTKQQEQNARRNFARSYVNEITKEAIFTDRKKNELLKQWPMIFHEMVYSSMSDMSDMQSYMKKCLEELEKS</sequence>
<protein>
    <submittedName>
        <fullName evidence="4">LRRC49</fullName>
    </submittedName>
</protein>
<feature type="compositionally biased region" description="Basic and acidic residues" evidence="3">
    <location>
        <begin position="951"/>
        <end position="963"/>
    </location>
</feature>
<dbReference type="SUPFAM" id="SSF52058">
    <property type="entry name" value="L domain-like"/>
    <property type="match status" value="1"/>
</dbReference>
<dbReference type="EMBL" id="CAJPWZ010001594">
    <property type="protein sequence ID" value="CAG2218232.1"/>
    <property type="molecule type" value="Genomic_DNA"/>
</dbReference>
<keyword evidence="2" id="KW-0677">Repeat</keyword>
<dbReference type="SMART" id="SM00369">
    <property type="entry name" value="LRR_TYP"/>
    <property type="match status" value="4"/>
</dbReference>
<reference evidence="4" key="1">
    <citation type="submission" date="2021-03" db="EMBL/GenBank/DDBJ databases">
        <authorList>
            <person name="Bekaert M."/>
        </authorList>
    </citation>
    <scope>NUCLEOTIDE SEQUENCE</scope>
</reference>
<dbReference type="Pfam" id="PF12799">
    <property type="entry name" value="LRR_4"/>
    <property type="match status" value="1"/>
</dbReference>
<proteinExistence type="predicted"/>
<feature type="region of interest" description="Disordered" evidence="3">
    <location>
        <begin position="629"/>
        <end position="734"/>
    </location>
</feature>
<dbReference type="Gene3D" id="3.80.10.10">
    <property type="entry name" value="Ribonuclease Inhibitor"/>
    <property type="match status" value="2"/>
</dbReference>
<feature type="compositionally biased region" description="Polar residues" evidence="3">
    <location>
        <begin position="1019"/>
        <end position="1041"/>
    </location>
</feature>
<evidence type="ECO:0000256" key="1">
    <source>
        <dbReference type="ARBA" id="ARBA00022614"/>
    </source>
</evidence>
<dbReference type="PANTHER" id="PTHR46652">
    <property type="entry name" value="LEUCINE-RICH REPEAT AND IQ DOMAIN-CONTAINING PROTEIN 1-RELATED"/>
    <property type="match status" value="1"/>
</dbReference>
<dbReference type="PANTHER" id="PTHR46652:SF3">
    <property type="entry name" value="LEUCINE-RICH REPEAT-CONTAINING PROTEIN 9"/>
    <property type="match status" value="1"/>
</dbReference>
<dbReference type="PROSITE" id="PS51450">
    <property type="entry name" value="LRR"/>
    <property type="match status" value="7"/>
</dbReference>
<dbReference type="InterPro" id="IPR003591">
    <property type="entry name" value="Leu-rich_rpt_typical-subtyp"/>
</dbReference>
<dbReference type="InterPro" id="IPR032675">
    <property type="entry name" value="LRR_dom_sf"/>
</dbReference>
<feature type="compositionally biased region" description="Polar residues" evidence="3">
    <location>
        <begin position="663"/>
        <end position="704"/>
    </location>
</feature>
<dbReference type="InterPro" id="IPR050836">
    <property type="entry name" value="SDS22/Internalin_LRR"/>
</dbReference>
<dbReference type="Pfam" id="PF14580">
    <property type="entry name" value="LRR_9"/>
    <property type="match status" value="1"/>
</dbReference>
<dbReference type="InterPro" id="IPR001611">
    <property type="entry name" value="Leu-rich_rpt"/>
</dbReference>
<organism evidence="4 5">
    <name type="scientific">Mytilus edulis</name>
    <name type="common">Blue mussel</name>
    <dbReference type="NCBI Taxonomy" id="6550"/>
    <lineage>
        <taxon>Eukaryota</taxon>
        <taxon>Metazoa</taxon>
        <taxon>Spiralia</taxon>
        <taxon>Lophotrochozoa</taxon>
        <taxon>Mollusca</taxon>
        <taxon>Bivalvia</taxon>
        <taxon>Autobranchia</taxon>
        <taxon>Pteriomorphia</taxon>
        <taxon>Mytilida</taxon>
        <taxon>Mytiloidea</taxon>
        <taxon>Mytilidae</taxon>
        <taxon>Mytilinae</taxon>
        <taxon>Mytilus</taxon>
    </lineage>
</organism>
<feature type="compositionally biased region" description="Polar residues" evidence="3">
    <location>
        <begin position="1163"/>
        <end position="1184"/>
    </location>
</feature>
<dbReference type="InterPro" id="IPR025875">
    <property type="entry name" value="Leu-rich_rpt_4"/>
</dbReference>
<feature type="compositionally biased region" description="Polar residues" evidence="3">
    <location>
        <begin position="632"/>
        <end position="653"/>
    </location>
</feature>
<name>A0A8S3SBT1_MYTED</name>
<evidence type="ECO:0000313" key="5">
    <source>
        <dbReference type="Proteomes" id="UP000683360"/>
    </source>
</evidence>
<evidence type="ECO:0000313" key="4">
    <source>
        <dbReference type="EMBL" id="CAG2218232.1"/>
    </source>
</evidence>
<feature type="region of interest" description="Disordered" evidence="3">
    <location>
        <begin position="124"/>
        <end position="154"/>
    </location>
</feature>
<evidence type="ECO:0000256" key="3">
    <source>
        <dbReference type="SAM" id="MobiDB-lite"/>
    </source>
</evidence>
<comment type="caution">
    <text evidence="4">The sequence shown here is derived from an EMBL/GenBank/DDBJ whole genome shotgun (WGS) entry which is preliminary data.</text>
</comment>
<keyword evidence="5" id="KW-1185">Reference proteome</keyword>
<feature type="compositionally biased region" description="Polar residues" evidence="3">
    <location>
        <begin position="995"/>
        <end position="1010"/>
    </location>
</feature>